<dbReference type="GO" id="GO:0005737">
    <property type="term" value="C:cytoplasm"/>
    <property type="evidence" value="ECO:0007669"/>
    <property type="project" value="TreeGrafter"/>
</dbReference>
<keyword evidence="4" id="KW-1185">Reference proteome</keyword>
<dbReference type="OrthoDB" id="202840at2759"/>
<evidence type="ECO:0000313" key="4">
    <source>
        <dbReference type="Proteomes" id="UP001143981"/>
    </source>
</evidence>
<accession>A0A9W7Y7L1</accession>
<protein>
    <recommendedName>
        <fullName evidence="5">Glutathione S-transferase</fullName>
    </recommendedName>
</protein>
<proteinExistence type="predicted"/>
<feature type="domain" description="GST C-terminal" evidence="2">
    <location>
        <begin position="95"/>
        <end position="231"/>
    </location>
</feature>
<dbReference type="SUPFAM" id="SSF47616">
    <property type="entry name" value="GST C-terminal domain-like"/>
    <property type="match status" value="1"/>
</dbReference>
<dbReference type="SFLD" id="SFLDS00019">
    <property type="entry name" value="Glutathione_Transferase_(cytos"/>
    <property type="match status" value="1"/>
</dbReference>
<dbReference type="InterPro" id="IPR040079">
    <property type="entry name" value="Glutathione_S-Trfase"/>
</dbReference>
<dbReference type="SFLD" id="SFLDG00358">
    <property type="entry name" value="Main_(cytGST)"/>
    <property type="match status" value="1"/>
</dbReference>
<dbReference type="SUPFAM" id="SSF52833">
    <property type="entry name" value="Thioredoxin-like"/>
    <property type="match status" value="1"/>
</dbReference>
<evidence type="ECO:0008006" key="5">
    <source>
        <dbReference type="Google" id="ProtNLM"/>
    </source>
</evidence>
<dbReference type="PANTHER" id="PTHR43968:SF6">
    <property type="entry name" value="GLUTATHIONE S-TRANSFERASE OMEGA"/>
    <property type="match status" value="1"/>
</dbReference>
<evidence type="ECO:0000259" key="1">
    <source>
        <dbReference type="PROSITE" id="PS50404"/>
    </source>
</evidence>
<dbReference type="InterPro" id="IPR036282">
    <property type="entry name" value="Glutathione-S-Trfase_C_sf"/>
</dbReference>
<dbReference type="InterPro" id="IPR004045">
    <property type="entry name" value="Glutathione_S-Trfase_N"/>
</dbReference>
<evidence type="ECO:0000313" key="3">
    <source>
        <dbReference type="EMBL" id="KAJ1730742.1"/>
    </source>
</evidence>
<dbReference type="Proteomes" id="UP001143981">
    <property type="component" value="Unassembled WGS sequence"/>
</dbReference>
<evidence type="ECO:0000259" key="2">
    <source>
        <dbReference type="PROSITE" id="PS50405"/>
    </source>
</evidence>
<dbReference type="PROSITE" id="PS50405">
    <property type="entry name" value="GST_CTER"/>
    <property type="match status" value="1"/>
</dbReference>
<dbReference type="EMBL" id="JANBOI010000413">
    <property type="protein sequence ID" value="KAJ1730742.1"/>
    <property type="molecule type" value="Genomic_DNA"/>
</dbReference>
<dbReference type="PROSITE" id="PS50404">
    <property type="entry name" value="GST_NTER"/>
    <property type="match status" value="1"/>
</dbReference>
<dbReference type="Gene3D" id="3.40.30.10">
    <property type="entry name" value="Glutaredoxin"/>
    <property type="match status" value="1"/>
</dbReference>
<dbReference type="Pfam" id="PF13409">
    <property type="entry name" value="GST_N_2"/>
    <property type="match status" value="1"/>
</dbReference>
<reference evidence="3" key="1">
    <citation type="submission" date="2022-07" db="EMBL/GenBank/DDBJ databases">
        <title>Phylogenomic reconstructions and comparative analyses of Kickxellomycotina fungi.</title>
        <authorList>
            <person name="Reynolds N.K."/>
            <person name="Stajich J.E."/>
            <person name="Barry K."/>
            <person name="Grigoriev I.V."/>
            <person name="Crous P."/>
            <person name="Smith M.E."/>
        </authorList>
    </citation>
    <scope>NUCLEOTIDE SEQUENCE</scope>
    <source>
        <strain evidence="3">BCRC 34381</strain>
    </source>
</reference>
<gene>
    <name evidence="3" type="ORF">LPJ61_002862</name>
</gene>
<dbReference type="InterPro" id="IPR050983">
    <property type="entry name" value="GST_Omega/HSP26"/>
</dbReference>
<organism evidence="3 4">
    <name type="scientific">Coemansia biformis</name>
    <dbReference type="NCBI Taxonomy" id="1286918"/>
    <lineage>
        <taxon>Eukaryota</taxon>
        <taxon>Fungi</taxon>
        <taxon>Fungi incertae sedis</taxon>
        <taxon>Zoopagomycota</taxon>
        <taxon>Kickxellomycotina</taxon>
        <taxon>Kickxellomycetes</taxon>
        <taxon>Kickxellales</taxon>
        <taxon>Kickxellaceae</taxon>
        <taxon>Coemansia</taxon>
    </lineage>
</organism>
<comment type="caution">
    <text evidence="3">The sequence shown here is derived from an EMBL/GenBank/DDBJ whole genome shotgun (WGS) entry which is preliminary data.</text>
</comment>
<dbReference type="InterPro" id="IPR010987">
    <property type="entry name" value="Glutathione-S-Trfase_C-like"/>
</dbReference>
<dbReference type="InterPro" id="IPR036249">
    <property type="entry name" value="Thioredoxin-like_sf"/>
</dbReference>
<dbReference type="Gene3D" id="1.20.1050.10">
    <property type="match status" value="1"/>
</dbReference>
<dbReference type="PANTHER" id="PTHR43968">
    <property type="match status" value="1"/>
</dbReference>
<feature type="domain" description="GST N-terminal" evidence="1">
    <location>
        <begin position="11"/>
        <end position="90"/>
    </location>
</feature>
<dbReference type="AlphaFoldDB" id="A0A9W7Y7L1"/>
<name>A0A9W7Y7L1_9FUNG</name>
<sequence length="235" mass="26336">MGATTYPFTEGGYTLYSNANCPYAQRALRAFNAANVPYTVEEIDLANKPSWYPLVNPRGKVPALRTPDGTILIESLVIAEYVADQFPESGLLPSDPVARAQLRLFIEKFGSEFTPDYYRALTAADTSDQDKFKDSLAAAIKGISAELEIQWKRESGRGGPFWAGSKWTYAEVILASFVGLLPVLNHYRGFVVPETREFAAFNRWRQAILEHPEFLRAKPDEDALIKTYKKFVPDA</sequence>